<accession>A0A1I6UMV8</accession>
<dbReference type="AlphaFoldDB" id="A0A1I6UMV8"/>
<dbReference type="OrthoDB" id="7055505at2"/>
<name>A0A1I6UMV8_9FLAO</name>
<dbReference type="Pfam" id="PF18950">
    <property type="entry name" value="DUF5694"/>
    <property type="match status" value="1"/>
</dbReference>
<feature type="signal peptide" evidence="1">
    <location>
        <begin position="1"/>
        <end position="19"/>
    </location>
</feature>
<dbReference type="EMBL" id="FPAG01000007">
    <property type="protein sequence ID" value="SFT02728.1"/>
    <property type="molecule type" value="Genomic_DNA"/>
</dbReference>
<feature type="chain" id="PRO_5010378302" evidence="1">
    <location>
        <begin position="20"/>
        <end position="301"/>
    </location>
</feature>
<evidence type="ECO:0000313" key="2">
    <source>
        <dbReference type="EMBL" id="SFT02728.1"/>
    </source>
</evidence>
<proteinExistence type="predicted"/>
<evidence type="ECO:0000256" key="1">
    <source>
        <dbReference type="SAM" id="SignalP"/>
    </source>
</evidence>
<dbReference type="InterPro" id="IPR043749">
    <property type="entry name" value="DUF5694"/>
</dbReference>
<evidence type="ECO:0000313" key="3">
    <source>
        <dbReference type="Proteomes" id="UP000183209"/>
    </source>
</evidence>
<protein>
    <submittedName>
        <fullName evidence="2">Uncharacterized protein</fullName>
    </submittedName>
</protein>
<sequence>MKNLLSIVTALLVASSLYAQSVDWKKLEKISADHILLEDKKPTEVLLLGTFHFNYPGLDGHKTADADKMDILSPQKQQELEELLVVLKRFNPTKIYVESLNQSYHDSLYNAYLKGDFTLKRNEIYQVAYRLAKDLGHKKVYAVDAESLNSDFGNKLSKEEQNTFKDKIFGDNNTLVNKELSDYWGAKYSELYKASDVWEKDMTLLEIFLGMSSPEYLRRAHGHYLTQGFNTHNTLGPDGLAMWWYSRNLRIYNNILKTQPTSDDRILVLFGNGHMSILNECFKASPQFKVVSLESLVKESI</sequence>
<gene>
    <name evidence="2" type="ORF">SAMN04487906_2594</name>
</gene>
<dbReference type="Proteomes" id="UP000183209">
    <property type="component" value="Unassembled WGS sequence"/>
</dbReference>
<organism evidence="2 3">
    <name type="scientific">Zhouia amylolytica</name>
    <dbReference type="NCBI Taxonomy" id="376730"/>
    <lineage>
        <taxon>Bacteria</taxon>
        <taxon>Pseudomonadati</taxon>
        <taxon>Bacteroidota</taxon>
        <taxon>Flavobacteriia</taxon>
        <taxon>Flavobacteriales</taxon>
        <taxon>Flavobacteriaceae</taxon>
        <taxon>Zhouia</taxon>
    </lineage>
</organism>
<reference evidence="2 3" key="1">
    <citation type="submission" date="2016-10" db="EMBL/GenBank/DDBJ databases">
        <authorList>
            <person name="de Groot N.N."/>
        </authorList>
    </citation>
    <scope>NUCLEOTIDE SEQUENCE [LARGE SCALE GENOMIC DNA]</scope>
    <source>
        <strain evidence="2 3">CGMCC 1.6114</strain>
    </source>
</reference>
<dbReference type="RefSeq" id="WP_074979325.1">
    <property type="nucleotide sequence ID" value="NZ_FPAG01000007.1"/>
</dbReference>
<keyword evidence="1" id="KW-0732">Signal</keyword>